<gene>
    <name evidence="2" type="ORF">HMPREF0663_11987</name>
</gene>
<dbReference type="eggNOG" id="COG0457">
    <property type="taxonomic scope" value="Bacteria"/>
</dbReference>
<keyword evidence="3" id="KW-1185">Reference proteome</keyword>
<evidence type="ECO:0000313" key="3">
    <source>
        <dbReference type="Proteomes" id="UP000005580"/>
    </source>
</evidence>
<feature type="repeat" description="TPR" evidence="1">
    <location>
        <begin position="556"/>
        <end position="589"/>
    </location>
</feature>
<dbReference type="Proteomes" id="UP000005580">
    <property type="component" value="Unassembled WGS sequence"/>
</dbReference>
<organism evidence="2 3">
    <name type="scientific">Hoylesella oralis ATCC 33269</name>
    <dbReference type="NCBI Taxonomy" id="873533"/>
    <lineage>
        <taxon>Bacteria</taxon>
        <taxon>Pseudomonadati</taxon>
        <taxon>Bacteroidota</taxon>
        <taxon>Bacteroidia</taxon>
        <taxon>Bacteroidales</taxon>
        <taxon>Prevotellaceae</taxon>
        <taxon>Hoylesella</taxon>
    </lineage>
</organism>
<dbReference type="STRING" id="28134.SAMN05444288_1180"/>
<evidence type="ECO:0000256" key="1">
    <source>
        <dbReference type="PROSITE-ProRule" id="PRU00339"/>
    </source>
</evidence>
<dbReference type="AlphaFoldDB" id="E7RTB4"/>
<dbReference type="RefSeq" id="WP_004370184.1">
    <property type="nucleotide sequence ID" value="NZ_GL833119.1"/>
</dbReference>
<dbReference type="Pfam" id="PF14559">
    <property type="entry name" value="TPR_19"/>
    <property type="match status" value="1"/>
</dbReference>
<dbReference type="HOGENOM" id="CLU_022117_0_0_10"/>
<sequence length="731" mass="84675">MKYSDKQLHTVATDILTVKDVAKSMGVLRSIINDNALTEFDARIENIENDYRLMSNYLRQGLRDPKLEDVYNGLICTLYRLYSDILLALSIRDNASYHMASVQHVQADMQQDAIREQLERFVQDLAMLSLEAEDTRRDKQRSIYELHQKYMDALFDALLVSPQWSDGTARFFGEILLSPTIDAIDASIMLGAIMLSAIQIFDVNKFLTLAKVAIEATDEHIRQRALVGTVLVLPQNDMSIFPEVRNTVDRICKDESLYRQLLELQMQIFYCMNADADNDKIQRDIMPELLKNNHLRFSSNGIIEKEDDQLEEILNPGASDKAMEDLEKSFSRMMSMQRAGSDIYFGGFSQMKRFSFFYQISNWFSPFYTDHPGLRHVNDKLGESKFMKVLLDNGPFCDSDKYSFALAMSTVIDRIPENMREMLNTTEIMGPMMTVEEKEAPAYIRRMYLQDLYRFFRLYQNKADFINPFAETDRRYFFFINKLVATPAMNGLVIELGNFLLKNHYYAQLIKLLRHYELSGNIDYYRLSAAAYMKTGDAYQAYNEYEKLLSLNGEDLQALKGKARTLYLMGEYADAEECYRMILEREPDNVRASLHFAISQIYINKVGEGMNILFKLYYDYPDDLNIERALAWGHLHQSKPDLAETIYERILKSGKTVKEDYLNAGYAKWFQSKNEEALSLFAQYAGDDKSAEVGHSLQEMFANDRTLLDKYNISVSEAKIIADLSMNYIHK</sequence>
<dbReference type="SUPFAM" id="SSF48452">
    <property type="entry name" value="TPR-like"/>
    <property type="match status" value="1"/>
</dbReference>
<evidence type="ECO:0000313" key="2">
    <source>
        <dbReference type="EMBL" id="EFZ35920.1"/>
    </source>
</evidence>
<protein>
    <submittedName>
        <fullName evidence="2">Tetratricopeptide repeat protein</fullName>
    </submittedName>
</protein>
<name>E7RTB4_9BACT</name>
<dbReference type="InterPro" id="IPR011990">
    <property type="entry name" value="TPR-like_helical_dom_sf"/>
</dbReference>
<dbReference type="Gene3D" id="1.25.40.10">
    <property type="entry name" value="Tetratricopeptide repeat domain"/>
    <property type="match status" value="1"/>
</dbReference>
<reference evidence="2" key="1">
    <citation type="submission" date="2011-01" db="EMBL/GenBank/DDBJ databases">
        <authorList>
            <person name="Muzny D."/>
            <person name="Qin X."/>
            <person name="Buhay C."/>
            <person name="Dugan-Rocha S."/>
            <person name="Ding Y."/>
            <person name="Chen G."/>
            <person name="Hawes A."/>
            <person name="Holder M."/>
            <person name="Jhangiani S."/>
            <person name="Johnson A."/>
            <person name="Khan Z."/>
            <person name="Li Z."/>
            <person name="Liu W."/>
            <person name="Liu X."/>
            <person name="Perez L."/>
            <person name="Shen H."/>
            <person name="Wang Q."/>
            <person name="Watt J."/>
            <person name="Xi L."/>
            <person name="Xin Y."/>
            <person name="Zhou J."/>
            <person name="Deng J."/>
            <person name="Jiang H."/>
            <person name="Liu Y."/>
            <person name="Qu J."/>
            <person name="Song X.-Z."/>
            <person name="Zhang L."/>
            <person name="Villasana D."/>
            <person name="Johnson A."/>
            <person name="Liu J."/>
            <person name="Liyanage D."/>
            <person name="Lorensuhewa L."/>
            <person name="Robinson T."/>
            <person name="Song A."/>
            <person name="Song B.-B."/>
            <person name="Dinh H."/>
            <person name="Thornton R."/>
            <person name="Coyle M."/>
            <person name="Francisco L."/>
            <person name="Jackson L."/>
            <person name="Javaid M."/>
            <person name="Korchina V."/>
            <person name="Kovar C."/>
            <person name="Mata R."/>
            <person name="Mathew T."/>
            <person name="Ngo R."/>
            <person name="Nguyen L."/>
            <person name="Nguyen N."/>
            <person name="Okwuonu G."/>
            <person name="Ongeri F."/>
            <person name="Pham C."/>
            <person name="Simmons D."/>
            <person name="Wilczek-Boney K."/>
            <person name="Hale W."/>
            <person name="Jakkamsetti A."/>
            <person name="Pham P."/>
            <person name="Ruth R."/>
            <person name="San Lucas F."/>
            <person name="Warren J."/>
            <person name="Zhang J."/>
            <person name="Zhao Z."/>
            <person name="Zhou C."/>
            <person name="Zhu D."/>
            <person name="Lee S."/>
            <person name="Bess C."/>
            <person name="Blankenburg K."/>
            <person name="Forbes L."/>
            <person name="Fu Q."/>
            <person name="Gubbala S."/>
            <person name="Hirani K."/>
            <person name="Jayaseelan J.C."/>
            <person name="Lara F."/>
            <person name="Munidasa M."/>
            <person name="Palculict T."/>
            <person name="Patil S."/>
            <person name="Pu L.-L."/>
            <person name="Saada N."/>
            <person name="Tang L."/>
            <person name="Weissenberger G."/>
            <person name="Zhu Y."/>
            <person name="Hemphill L."/>
            <person name="Shang Y."/>
            <person name="Youmans B."/>
            <person name="Ayvaz T."/>
            <person name="Ross M."/>
            <person name="Santibanez J."/>
            <person name="Aqrawi P."/>
            <person name="Gross S."/>
            <person name="Joshi V."/>
            <person name="Fowler G."/>
            <person name="Nazareth L."/>
            <person name="Reid J."/>
            <person name="Worley K."/>
            <person name="Petrosino J."/>
            <person name="Highlander S."/>
            <person name="Gibbs R."/>
        </authorList>
    </citation>
    <scope>NUCLEOTIDE SEQUENCE [LARGE SCALE GENOMIC DNA]</scope>
    <source>
        <strain evidence="2">ATCC 33269</strain>
    </source>
</reference>
<accession>E7RTB4</accession>
<comment type="caution">
    <text evidence="2">The sequence shown here is derived from an EMBL/GenBank/DDBJ whole genome shotgun (WGS) entry which is preliminary data.</text>
</comment>
<dbReference type="InterPro" id="IPR019734">
    <property type="entry name" value="TPR_rpt"/>
</dbReference>
<keyword evidence="1" id="KW-0802">TPR repeat</keyword>
<dbReference type="PROSITE" id="PS50005">
    <property type="entry name" value="TPR"/>
    <property type="match status" value="1"/>
</dbReference>
<proteinExistence type="predicted"/>
<dbReference type="SMART" id="SM00028">
    <property type="entry name" value="TPR"/>
    <property type="match status" value="2"/>
</dbReference>
<dbReference type="EMBL" id="AEPE02000006">
    <property type="protein sequence ID" value="EFZ35920.1"/>
    <property type="molecule type" value="Genomic_DNA"/>
</dbReference>